<feature type="transmembrane region" description="Helical" evidence="1">
    <location>
        <begin position="28"/>
        <end position="46"/>
    </location>
</feature>
<keyword evidence="1" id="KW-0472">Membrane</keyword>
<dbReference type="GO" id="GO:0015627">
    <property type="term" value="C:type II protein secretion system complex"/>
    <property type="evidence" value="ECO:0007669"/>
    <property type="project" value="InterPro"/>
</dbReference>
<keyword evidence="1" id="KW-0812">Transmembrane</keyword>
<accession>A0AAP7GR80</accession>
<keyword evidence="1" id="KW-1133">Transmembrane helix</keyword>
<comment type="caution">
    <text evidence="2">The sequence shown here is derived from an EMBL/GenBank/DDBJ whole genome shotgun (WGS) entry which is preliminary data.</text>
</comment>
<dbReference type="RefSeq" id="WP_065176113.1">
    <property type="nucleotide sequence ID" value="NZ_LZPD01000018.1"/>
</dbReference>
<proteinExistence type="predicted"/>
<name>A0AAP7GR80_STEMA</name>
<evidence type="ECO:0000313" key="3">
    <source>
        <dbReference type="Proteomes" id="UP000092125"/>
    </source>
</evidence>
<evidence type="ECO:0000313" key="2">
    <source>
        <dbReference type="EMBL" id="OBU59613.1"/>
    </source>
</evidence>
<sequence>MRVRTAWMEGGIAALSQCWRRLQLRERVMLTTMVGALLAAALWAFWLEPLLKQRSYWQVELPRLQAQMRALAPLLDARERQRLAREQRPTLTSLRSRIAAAGLADAVRVDAREGRWHVQVQSVPADVLWNWLLPLLADPTIELQRLQLQRTGDADMPAARISGSIVMKAVAGELR</sequence>
<dbReference type="GO" id="GO:0015628">
    <property type="term" value="P:protein secretion by the type II secretion system"/>
    <property type="evidence" value="ECO:0007669"/>
    <property type="project" value="InterPro"/>
</dbReference>
<protein>
    <submittedName>
        <fullName evidence="2">General secretion pathway protein GspM</fullName>
    </submittedName>
</protein>
<dbReference type="InterPro" id="IPR007690">
    <property type="entry name" value="T2SS_GspM"/>
</dbReference>
<gene>
    <name evidence="2" type="ORF">A9K56_18030</name>
</gene>
<dbReference type="Proteomes" id="UP000092125">
    <property type="component" value="Unassembled WGS sequence"/>
</dbReference>
<dbReference type="AlphaFoldDB" id="A0AAP7GR80"/>
<reference evidence="2 3" key="1">
    <citation type="submission" date="2016-05" db="EMBL/GenBank/DDBJ databases">
        <title>Draft Genome Sequences of Stenotrophomonas maltophilia Strains Sm32COP, Sm41DVV, Sm46PAILV, SmF3, SmF22, SmSOFb1 and SmCVFa1, Isolated from Different Manures, in France.</title>
        <authorList>
            <person name="Nazaret S."/>
            <person name="Bodilis J."/>
        </authorList>
    </citation>
    <scope>NUCLEOTIDE SEQUENCE [LARGE SCALE GENOMIC DNA]</scope>
    <source>
        <strain evidence="2 3">Sm41DVV</strain>
    </source>
</reference>
<dbReference type="Pfam" id="PF04612">
    <property type="entry name" value="T2SSM"/>
    <property type="match status" value="1"/>
</dbReference>
<evidence type="ECO:0000256" key="1">
    <source>
        <dbReference type="SAM" id="Phobius"/>
    </source>
</evidence>
<organism evidence="2 3">
    <name type="scientific">Stenotrophomonas maltophilia</name>
    <name type="common">Pseudomonas maltophilia</name>
    <name type="synonym">Xanthomonas maltophilia</name>
    <dbReference type="NCBI Taxonomy" id="40324"/>
    <lineage>
        <taxon>Bacteria</taxon>
        <taxon>Pseudomonadati</taxon>
        <taxon>Pseudomonadota</taxon>
        <taxon>Gammaproteobacteria</taxon>
        <taxon>Lysobacterales</taxon>
        <taxon>Lysobacteraceae</taxon>
        <taxon>Stenotrophomonas</taxon>
        <taxon>Stenotrophomonas maltophilia group</taxon>
    </lineage>
</organism>
<dbReference type="EMBL" id="LYVI01000016">
    <property type="protein sequence ID" value="OBU59613.1"/>
    <property type="molecule type" value="Genomic_DNA"/>
</dbReference>